<evidence type="ECO:0000313" key="4">
    <source>
        <dbReference type="EMBL" id="TKR59919.1"/>
    </source>
</evidence>
<name>A0A4U5LUX1_STECR</name>
<gene>
    <name evidence="4" type="ORF">L596_029526</name>
</gene>
<evidence type="ECO:0000313" key="5">
    <source>
        <dbReference type="Proteomes" id="UP000298663"/>
    </source>
</evidence>
<reference evidence="4 5" key="2">
    <citation type="journal article" date="2019" name="G3 (Bethesda)">
        <title>Hybrid Assembly of the Genome of the Entomopathogenic Nematode Steinernema carpocapsae Identifies the X-Chromosome.</title>
        <authorList>
            <person name="Serra L."/>
            <person name="Macchietto M."/>
            <person name="Macias-Munoz A."/>
            <person name="McGill C.J."/>
            <person name="Rodriguez I.M."/>
            <person name="Rodriguez B."/>
            <person name="Murad R."/>
            <person name="Mortazavi A."/>
        </authorList>
    </citation>
    <scope>NUCLEOTIDE SEQUENCE [LARGE SCALE GENOMIC DNA]</scope>
    <source>
        <strain evidence="4 5">ALL</strain>
    </source>
</reference>
<dbReference type="STRING" id="34508.A0A4U5LUX1"/>
<comment type="similarity">
    <text evidence="1">Belongs to the universal ribosomal protein uL13 family.</text>
</comment>
<dbReference type="AlphaFoldDB" id="A0A4U5LUX1"/>
<comment type="caution">
    <text evidence="4">The sequence shown here is derived from an EMBL/GenBank/DDBJ whole genome shotgun (WGS) entry which is preliminary data.</text>
</comment>
<dbReference type="PANTHER" id="PTHR11545:SF2">
    <property type="entry name" value="LARGE RIBOSOMAL SUBUNIT PROTEIN UL13M"/>
    <property type="match status" value="1"/>
</dbReference>
<dbReference type="GO" id="GO:0005762">
    <property type="term" value="C:mitochondrial large ribosomal subunit"/>
    <property type="evidence" value="ECO:0007669"/>
    <property type="project" value="TreeGrafter"/>
</dbReference>
<dbReference type="PANTHER" id="PTHR11545">
    <property type="entry name" value="RIBOSOMAL PROTEIN L13"/>
    <property type="match status" value="1"/>
</dbReference>
<reference evidence="4 5" key="1">
    <citation type="journal article" date="2015" name="Genome Biol.">
        <title>Comparative genomics of Steinernema reveals deeply conserved gene regulatory networks.</title>
        <authorList>
            <person name="Dillman A.R."/>
            <person name="Macchietto M."/>
            <person name="Porter C.F."/>
            <person name="Rogers A."/>
            <person name="Williams B."/>
            <person name="Antoshechkin I."/>
            <person name="Lee M.M."/>
            <person name="Goodwin Z."/>
            <person name="Lu X."/>
            <person name="Lewis E.E."/>
            <person name="Goodrich-Blair H."/>
            <person name="Stock S.P."/>
            <person name="Adams B.J."/>
            <person name="Sternberg P.W."/>
            <person name="Mortazavi A."/>
        </authorList>
    </citation>
    <scope>NUCLEOTIDE SEQUENCE [LARGE SCALE GENOMIC DNA]</scope>
    <source>
        <strain evidence="4 5">ALL</strain>
    </source>
</reference>
<evidence type="ECO:0008006" key="6">
    <source>
        <dbReference type="Google" id="ProtNLM"/>
    </source>
</evidence>
<keyword evidence="2" id="KW-0689">Ribosomal protein</keyword>
<dbReference type="SUPFAM" id="SSF52161">
    <property type="entry name" value="Ribosomal protein L13"/>
    <property type="match status" value="1"/>
</dbReference>
<keyword evidence="5" id="KW-1185">Reference proteome</keyword>
<evidence type="ECO:0000256" key="3">
    <source>
        <dbReference type="ARBA" id="ARBA00023274"/>
    </source>
</evidence>
<dbReference type="GO" id="GO:0017148">
    <property type="term" value="P:negative regulation of translation"/>
    <property type="evidence" value="ECO:0007669"/>
    <property type="project" value="TreeGrafter"/>
</dbReference>
<dbReference type="InterPro" id="IPR005822">
    <property type="entry name" value="Ribosomal_uL13"/>
</dbReference>
<dbReference type="Pfam" id="PF00572">
    <property type="entry name" value="Ribosomal_L13"/>
    <property type="match status" value="1"/>
</dbReference>
<dbReference type="InterPro" id="IPR036899">
    <property type="entry name" value="Ribosomal_uL13_sf"/>
</dbReference>
<dbReference type="GO" id="GO:0003735">
    <property type="term" value="F:structural constituent of ribosome"/>
    <property type="evidence" value="ECO:0007669"/>
    <property type="project" value="InterPro"/>
</dbReference>
<dbReference type="Gene3D" id="3.90.1180.10">
    <property type="entry name" value="Ribosomal protein L13"/>
    <property type="match status" value="1"/>
</dbReference>
<keyword evidence="3" id="KW-0687">Ribonucleoprotein</keyword>
<protein>
    <recommendedName>
        <fullName evidence="6">Ribosomal protein L13</fullName>
    </recommendedName>
</protein>
<dbReference type="GO" id="GO:0006412">
    <property type="term" value="P:translation"/>
    <property type="evidence" value="ECO:0007669"/>
    <property type="project" value="InterPro"/>
</dbReference>
<dbReference type="EMBL" id="AZBU02000012">
    <property type="protein sequence ID" value="TKR59919.1"/>
    <property type="molecule type" value="Genomic_DNA"/>
</dbReference>
<dbReference type="OrthoDB" id="274622at2759"/>
<evidence type="ECO:0000256" key="1">
    <source>
        <dbReference type="ARBA" id="ARBA00006227"/>
    </source>
</evidence>
<proteinExistence type="inferred from homology"/>
<evidence type="ECO:0000256" key="2">
    <source>
        <dbReference type="ARBA" id="ARBA00022980"/>
    </source>
</evidence>
<dbReference type="GO" id="GO:0003729">
    <property type="term" value="F:mRNA binding"/>
    <property type="evidence" value="ECO:0007669"/>
    <property type="project" value="TreeGrafter"/>
</dbReference>
<sequence>MSVSRFGRVNQWLTMARQWHVVDAKSQLFGHVLSHYLCASTDRFAVARFCTMRTSSERRSRSISPAAHKPIWHPETDCGDHVVVINCRHVAMHAFDWKHRLYHFDKQYPKSKALISVSDPRIRPDANHVFGRLQGAWQQRRPKDARPAVASLRRRRYARICAKEPRKPVETNPARAEALGRVHGRRKKRVPAPLRVREGLRGGLEDAHRAPRAICPRTAEEIEEFRRRRQNRINCLLCKYANPLFLLAGLR</sequence>
<organism evidence="4 5">
    <name type="scientific">Steinernema carpocapsae</name>
    <name type="common">Entomopathogenic nematode</name>
    <dbReference type="NCBI Taxonomy" id="34508"/>
    <lineage>
        <taxon>Eukaryota</taxon>
        <taxon>Metazoa</taxon>
        <taxon>Ecdysozoa</taxon>
        <taxon>Nematoda</taxon>
        <taxon>Chromadorea</taxon>
        <taxon>Rhabditida</taxon>
        <taxon>Tylenchina</taxon>
        <taxon>Panagrolaimomorpha</taxon>
        <taxon>Strongyloidoidea</taxon>
        <taxon>Steinernematidae</taxon>
        <taxon>Steinernema</taxon>
    </lineage>
</organism>
<dbReference type="Proteomes" id="UP000298663">
    <property type="component" value="Unassembled WGS sequence"/>
</dbReference>
<accession>A0A4U5LUX1</accession>